<keyword evidence="2" id="KW-1185">Reference proteome</keyword>
<proteinExistence type="predicted"/>
<protein>
    <submittedName>
        <fullName evidence="1">Uncharacterized protein</fullName>
    </submittedName>
</protein>
<reference evidence="1 2" key="1">
    <citation type="submission" date="2024-02" db="EMBL/GenBank/DDBJ databases">
        <authorList>
            <person name="Chen Y."/>
            <person name="Shah S."/>
            <person name="Dougan E. K."/>
            <person name="Thang M."/>
            <person name="Chan C."/>
        </authorList>
    </citation>
    <scope>NUCLEOTIDE SEQUENCE [LARGE SCALE GENOMIC DNA]</scope>
</reference>
<feature type="non-terminal residue" evidence="1">
    <location>
        <position position="56"/>
    </location>
</feature>
<dbReference type="EMBL" id="CAXAMM010010082">
    <property type="protein sequence ID" value="CAK9022283.1"/>
    <property type="molecule type" value="Genomic_DNA"/>
</dbReference>
<evidence type="ECO:0000313" key="1">
    <source>
        <dbReference type="EMBL" id="CAK9022283.1"/>
    </source>
</evidence>
<comment type="caution">
    <text evidence="1">The sequence shown here is derived from an EMBL/GenBank/DDBJ whole genome shotgun (WGS) entry which is preliminary data.</text>
</comment>
<gene>
    <name evidence="1" type="ORF">SCF082_LOCUS15722</name>
</gene>
<name>A0ABP0K6H2_9DINO</name>
<accession>A0ABP0K6H2</accession>
<evidence type="ECO:0000313" key="2">
    <source>
        <dbReference type="Proteomes" id="UP001642464"/>
    </source>
</evidence>
<sequence>FHHDGPNRHKVVEAAWKSSSERAEILATMSAAEIKRRRYSLKLSLGFAGIFRLYFQ</sequence>
<feature type="non-terminal residue" evidence="1">
    <location>
        <position position="1"/>
    </location>
</feature>
<organism evidence="1 2">
    <name type="scientific">Durusdinium trenchii</name>
    <dbReference type="NCBI Taxonomy" id="1381693"/>
    <lineage>
        <taxon>Eukaryota</taxon>
        <taxon>Sar</taxon>
        <taxon>Alveolata</taxon>
        <taxon>Dinophyceae</taxon>
        <taxon>Suessiales</taxon>
        <taxon>Symbiodiniaceae</taxon>
        <taxon>Durusdinium</taxon>
    </lineage>
</organism>
<dbReference type="Proteomes" id="UP001642464">
    <property type="component" value="Unassembled WGS sequence"/>
</dbReference>